<comment type="similarity">
    <text evidence="1">Belongs to the peptidase M81 family.</text>
</comment>
<dbReference type="RefSeq" id="WP_055391728.1">
    <property type="nucleotide sequence ID" value="NZ_CXWA01000017.1"/>
</dbReference>
<dbReference type="InterPro" id="IPR010799">
    <property type="entry name" value="MlrC_C"/>
</dbReference>
<evidence type="ECO:0000256" key="1">
    <source>
        <dbReference type="PIRNR" id="PIRNR012702"/>
    </source>
</evidence>
<dbReference type="Proteomes" id="UP000049983">
    <property type="component" value="Unassembled WGS sequence"/>
</dbReference>
<sequence>MKIAVGGIHTECSTYSPLHQEVEDFDVVRGTQLLEHAGLGKERFPDATFCPLFHARSIPGGPVSTGCYLTFKSGFLAELQASLPVDGVLLIMHGAMHVPDIGDPEGDWISAVREVVGPEVPIAVSYDLHGNVTQKIIDQIDIFCAYRTAPHIDVRETHLRAADNLVDQLAGGPRRTVVWAAIPVLLPGERTSTEDEPVKSIYRELPRYDTQQAIADANLMIGYVWADTRRATAAAVVTGTEADKAALVAQEIAARYWAARNDLDFGVPTMPLPDCLDDADRAETFPFILADSGDNPTGGGVGDRTDILKAWLDRGLTGAVFAGIADPGATVKAWEAFEGDVLSLDIGGSFGSDCPRLTISAVVGKKVGTKPGRNREVLIHVSENSVILTERRRPFHNIVDLTRFGIDPALTRYLIVKSGYLSPELAPLANPARMALTDGAVNQDISALKNENRINPTYPFQTNFDWHPKSLFSRRLIVK</sequence>
<gene>
    <name evidence="4" type="ORF">LA5096_02007</name>
</gene>
<name>A0A0M7A5R5_9HYPH</name>
<keyword evidence="1" id="KW-0645">Protease</keyword>
<organism evidence="4 5">
    <name type="scientific">Roseibium album</name>
    <dbReference type="NCBI Taxonomy" id="311410"/>
    <lineage>
        <taxon>Bacteria</taxon>
        <taxon>Pseudomonadati</taxon>
        <taxon>Pseudomonadota</taxon>
        <taxon>Alphaproteobacteria</taxon>
        <taxon>Hyphomicrobiales</taxon>
        <taxon>Stappiaceae</taxon>
        <taxon>Roseibium</taxon>
    </lineage>
</organism>
<dbReference type="OrthoDB" id="9782658at2"/>
<dbReference type="Pfam" id="PF07364">
    <property type="entry name" value="DUF1485"/>
    <property type="match status" value="1"/>
</dbReference>
<evidence type="ECO:0000259" key="3">
    <source>
        <dbReference type="Pfam" id="PF07364"/>
    </source>
</evidence>
<accession>A0A0M7A5R5</accession>
<keyword evidence="1" id="KW-0482">Metalloprotease</keyword>
<dbReference type="InterPro" id="IPR009197">
    <property type="entry name" value="MlrC"/>
</dbReference>
<dbReference type="GeneID" id="97669405"/>
<feature type="domain" description="Microcystin LR degradation protein MlrC N-terminal" evidence="3">
    <location>
        <begin position="2"/>
        <end position="279"/>
    </location>
</feature>
<dbReference type="GO" id="GO:0006508">
    <property type="term" value="P:proteolysis"/>
    <property type="evidence" value="ECO:0007669"/>
    <property type="project" value="UniProtKB-KW"/>
</dbReference>
<evidence type="ECO:0000313" key="5">
    <source>
        <dbReference type="Proteomes" id="UP000049983"/>
    </source>
</evidence>
<comment type="cofactor">
    <cofactor evidence="1">
        <name>Zn(2+)</name>
        <dbReference type="ChEBI" id="CHEBI:29105"/>
    </cofactor>
    <text evidence="1">Binds 1 zinc ion per subunit.</text>
</comment>
<reference evidence="5" key="1">
    <citation type="submission" date="2015-07" db="EMBL/GenBank/DDBJ databases">
        <authorList>
            <person name="Rodrigo-Torres Lidia"/>
            <person name="Arahal R.David."/>
        </authorList>
    </citation>
    <scope>NUCLEOTIDE SEQUENCE [LARGE SCALE GENOMIC DNA]</scope>
    <source>
        <strain evidence="5">CECT 5096</strain>
    </source>
</reference>
<evidence type="ECO:0000313" key="4">
    <source>
        <dbReference type="EMBL" id="CTQ69073.1"/>
    </source>
</evidence>
<protein>
    <recommendedName>
        <fullName evidence="1">Microcystinase C</fullName>
        <shortName evidence="1">MlrC</shortName>
    </recommendedName>
</protein>
<evidence type="ECO:0000259" key="2">
    <source>
        <dbReference type="Pfam" id="PF07171"/>
    </source>
</evidence>
<keyword evidence="1" id="KW-0479">Metal-binding</keyword>
<dbReference type="AlphaFoldDB" id="A0A0M7A5R5"/>
<keyword evidence="1" id="KW-0378">Hydrolase</keyword>
<dbReference type="InterPro" id="IPR015995">
    <property type="entry name" value="MlrC_N"/>
</dbReference>
<feature type="domain" description="Microcystin LR degradation protein MlrC C-terminal" evidence="2">
    <location>
        <begin position="289"/>
        <end position="450"/>
    </location>
</feature>
<dbReference type="EMBL" id="CXWC01000005">
    <property type="protein sequence ID" value="CTQ69073.1"/>
    <property type="molecule type" value="Genomic_DNA"/>
</dbReference>
<comment type="function">
    <text evidence="1">Involved in peptidolytic degradation of cyclic heptapeptide hepatotoxin microcystin (MC).</text>
</comment>
<proteinExistence type="inferred from homology"/>
<dbReference type="Pfam" id="PF07171">
    <property type="entry name" value="MlrC_C"/>
    <property type="match status" value="1"/>
</dbReference>
<dbReference type="STRING" id="311410.LA5095_06045"/>
<dbReference type="GO" id="GO:0008237">
    <property type="term" value="F:metallopeptidase activity"/>
    <property type="evidence" value="ECO:0007669"/>
    <property type="project" value="UniProtKB-KW"/>
</dbReference>
<keyword evidence="5" id="KW-1185">Reference proteome</keyword>
<dbReference type="GO" id="GO:0046872">
    <property type="term" value="F:metal ion binding"/>
    <property type="evidence" value="ECO:0007669"/>
    <property type="project" value="UniProtKB-KW"/>
</dbReference>
<dbReference type="PIRSF" id="PIRSF012702">
    <property type="entry name" value="UCP012702"/>
    <property type="match status" value="1"/>
</dbReference>